<dbReference type="OrthoDB" id="6636823at2"/>
<name>A0A174IH54_9FIRM</name>
<reference evidence="1 2" key="1">
    <citation type="submission" date="2015-09" db="EMBL/GenBank/DDBJ databases">
        <authorList>
            <consortium name="Pathogen Informatics"/>
        </authorList>
    </citation>
    <scope>NUCLEOTIDE SEQUENCE [LARGE SCALE GENOMIC DNA]</scope>
    <source>
        <strain evidence="1 2">2789STDY5834876</strain>
    </source>
</reference>
<dbReference type="EMBL" id="CYZU01000038">
    <property type="protein sequence ID" value="CUO84708.1"/>
    <property type="molecule type" value="Genomic_DNA"/>
</dbReference>
<dbReference type="AlphaFoldDB" id="A0A174IH54"/>
<organism evidence="1 2">
    <name type="scientific">Faecalicatena contorta</name>
    <dbReference type="NCBI Taxonomy" id="39482"/>
    <lineage>
        <taxon>Bacteria</taxon>
        <taxon>Bacillati</taxon>
        <taxon>Bacillota</taxon>
        <taxon>Clostridia</taxon>
        <taxon>Lachnospirales</taxon>
        <taxon>Lachnospiraceae</taxon>
        <taxon>Faecalicatena</taxon>
    </lineage>
</organism>
<protein>
    <recommendedName>
        <fullName evidence="3">DUF4250 domain-containing protein</fullName>
    </recommendedName>
</protein>
<evidence type="ECO:0000313" key="2">
    <source>
        <dbReference type="Proteomes" id="UP000095544"/>
    </source>
</evidence>
<evidence type="ECO:0008006" key="3">
    <source>
        <dbReference type="Google" id="ProtNLM"/>
    </source>
</evidence>
<gene>
    <name evidence="1" type="ORF">ERS852491_03496</name>
</gene>
<dbReference type="InterPro" id="IPR025346">
    <property type="entry name" value="DUF4250"/>
</dbReference>
<accession>A0A174IH54</accession>
<dbReference type="Pfam" id="PF14056">
    <property type="entry name" value="DUF4250"/>
    <property type="match status" value="1"/>
</dbReference>
<evidence type="ECO:0000313" key="1">
    <source>
        <dbReference type="EMBL" id="CUO84708.1"/>
    </source>
</evidence>
<proteinExistence type="predicted"/>
<dbReference type="STRING" id="39482.ERS852491_03496"/>
<sequence length="60" mass="6739">MLTGLPGDPVILLSVVNTKLRDYYQSLDELCDDLAISAEELAGKLKMIDYEYDAARNQFV</sequence>
<dbReference type="Proteomes" id="UP000095544">
    <property type="component" value="Unassembled WGS sequence"/>
</dbReference>
<dbReference type="RefSeq" id="WP_050642274.1">
    <property type="nucleotide sequence ID" value="NZ_CABKUE010000009.1"/>
</dbReference>